<accession>A0A4U1C4X3</accession>
<sequence>MSVFSYKQRNNLVLLAIIILAVVIFYSLKGLFTAFLGSIILYTIFKPLFIYFKKKIGRVFSAVSIILISFSIIIIPFFTLSFMIVNRLSDLKKDQFMVKAMISRLDDYVGLKLDQPNLIDKYVARFSEFVQDLFPTVLGGTLDIFLTIAMMYFILYFMFVQYQEFERGLLKYAPLREHHAIKFATELKNTTYSNVLGQGFIALIQGMLVSICFFIAGINDAVFWGVVSLFLSFMPVIGAPIVTIPAALILFINGENWQGTFVLLVTLIIIINIDNVIRFMINKRIADTHPIITVVGVVIGLPLFGFVGLVFGPLLLSWFLHLIQVYETDKIAAERLEQQLQKSEN</sequence>
<dbReference type="RefSeq" id="WP_136824526.1">
    <property type="nucleotide sequence ID" value="NZ_SWBP01000001.1"/>
</dbReference>
<dbReference type="Proteomes" id="UP000308181">
    <property type="component" value="Unassembled WGS sequence"/>
</dbReference>
<feature type="transmembrane region" description="Helical" evidence="6">
    <location>
        <begin position="59"/>
        <end position="85"/>
    </location>
</feature>
<dbReference type="OrthoDB" id="9773730at2"/>
<evidence type="ECO:0000256" key="5">
    <source>
        <dbReference type="ARBA" id="ARBA00023136"/>
    </source>
</evidence>
<keyword evidence="8" id="KW-1185">Reference proteome</keyword>
<dbReference type="EMBL" id="SWBP01000001">
    <property type="protein sequence ID" value="TKC00315.1"/>
    <property type="molecule type" value="Genomic_DNA"/>
</dbReference>
<dbReference type="PANTHER" id="PTHR21716:SF4">
    <property type="entry name" value="TRANSMEMBRANE PROTEIN 245"/>
    <property type="match status" value="1"/>
</dbReference>
<keyword evidence="4 6" id="KW-1133">Transmembrane helix</keyword>
<keyword evidence="5 6" id="KW-0472">Membrane</keyword>
<comment type="similarity">
    <text evidence="2">Belongs to the autoinducer-2 exporter (AI-2E) (TC 2.A.86) family.</text>
</comment>
<dbReference type="PANTHER" id="PTHR21716">
    <property type="entry name" value="TRANSMEMBRANE PROTEIN"/>
    <property type="match status" value="1"/>
</dbReference>
<comment type="subcellular location">
    <subcellularLocation>
        <location evidence="1">Membrane</location>
        <topology evidence="1">Multi-pass membrane protein</topology>
    </subcellularLocation>
</comment>
<feature type="transmembrane region" description="Helical" evidence="6">
    <location>
        <begin position="259"/>
        <end position="281"/>
    </location>
</feature>
<feature type="transmembrane region" description="Helical" evidence="6">
    <location>
        <begin position="144"/>
        <end position="162"/>
    </location>
</feature>
<feature type="transmembrane region" description="Helical" evidence="6">
    <location>
        <begin position="34"/>
        <end position="52"/>
    </location>
</feature>
<feature type="transmembrane region" description="Helical" evidence="6">
    <location>
        <begin position="293"/>
        <end position="320"/>
    </location>
</feature>
<reference evidence="7 8" key="1">
    <citation type="submission" date="2019-04" db="EMBL/GenBank/DDBJ databases">
        <title>Pedobacter sp. AR-3-17 sp. nov., isolated from Arctic soil.</title>
        <authorList>
            <person name="Dahal R.H."/>
            <person name="Kim D.-U."/>
        </authorList>
    </citation>
    <scope>NUCLEOTIDE SEQUENCE [LARGE SCALE GENOMIC DNA]</scope>
    <source>
        <strain evidence="7 8">AR-3-17</strain>
    </source>
</reference>
<comment type="caution">
    <text evidence="7">The sequence shown here is derived from an EMBL/GenBank/DDBJ whole genome shotgun (WGS) entry which is preliminary data.</text>
</comment>
<dbReference type="InterPro" id="IPR002549">
    <property type="entry name" value="AI-2E-like"/>
</dbReference>
<dbReference type="Pfam" id="PF01594">
    <property type="entry name" value="AI-2E_transport"/>
    <property type="match status" value="1"/>
</dbReference>
<organism evidence="7 8">
    <name type="scientific">Pedobacter cryophilus</name>
    <dbReference type="NCBI Taxonomy" id="2571271"/>
    <lineage>
        <taxon>Bacteria</taxon>
        <taxon>Pseudomonadati</taxon>
        <taxon>Bacteroidota</taxon>
        <taxon>Sphingobacteriia</taxon>
        <taxon>Sphingobacteriales</taxon>
        <taxon>Sphingobacteriaceae</taxon>
        <taxon>Pedobacter</taxon>
    </lineage>
</organism>
<evidence type="ECO:0000313" key="7">
    <source>
        <dbReference type="EMBL" id="TKC00315.1"/>
    </source>
</evidence>
<evidence type="ECO:0000256" key="6">
    <source>
        <dbReference type="SAM" id="Phobius"/>
    </source>
</evidence>
<protein>
    <submittedName>
        <fullName evidence="7">AI-2E family transporter</fullName>
    </submittedName>
</protein>
<name>A0A4U1C4X3_9SPHI</name>
<evidence type="ECO:0000256" key="1">
    <source>
        <dbReference type="ARBA" id="ARBA00004141"/>
    </source>
</evidence>
<dbReference type="AlphaFoldDB" id="A0A4U1C4X3"/>
<keyword evidence="3 6" id="KW-0812">Transmembrane</keyword>
<evidence type="ECO:0000313" key="8">
    <source>
        <dbReference type="Proteomes" id="UP000308181"/>
    </source>
</evidence>
<gene>
    <name evidence="7" type="ORF">FA046_01140</name>
</gene>
<evidence type="ECO:0000256" key="4">
    <source>
        <dbReference type="ARBA" id="ARBA00022989"/>
    </source>
</evidence>
<evidence type="ECO:0000256" key="2">
    <source>
        <dbReference type="ARBA" id="ARBA00009773"/>
    </source>
</evidence>
<dbReference type="GO" id="GO:0016020">
    <property type="term" value="C:membrane"/>
    <property type="evidence" value="ECO:0007669"/>
    <property type="project" value="UniProtKB-SubCell"/>
</dbReference>
<evidence type="ECO:0000256" key="3">
    <source>
        <dbReference type="ARBA" id="ARBA00022692"/>
    </source>
</evidence>
<feature type="transmembrane region" description="Helical" evidence="6">
    <location>
        <begin position="222"/>
        <end position="252"/>
    </location>
</feature>
<feature type="transmembrane region" description="Helical" evidence="6">
    <location>
        <begin position="195"/>
        <end position="216"/>
    </location>
</feature>
<proteinExistence type="inferred from homology"/>